<dbReference type="OrthoDB" id="9977987at2"/>
<dbReference type="AlphaFoldDB" id="A0A167AI52"/>
<evidence type="ECO:0000313" key="2">
    <source>
        <dbReference type="Proteomes" id="UP000076503"/>
    </source>
</evidence>
<dbReference type="Proteomes" id="UP000076503">
    <property type="component" value="Unassembled WGS sequence"/>
</dbReference>
<dbReference type="PATRIC" id="fig|1365251.3.peg.5005"/>
<comment type="caution">
    <text evidence="1">The sequence shown here is derived from an EMBL/GenBank/DDBJ whole genome shotgun (WGS) entry which is preliminary data.</text>
</comment>
<sequence>MKLSLNKKSMKSLTKTNKNLPQELTDKVAGGFRTDWRDCTGTTYGCHSFGTCHSRLC</sequence>
<protein>
    <submittedName>
        <fullName evidence="1">Uncharacterized protein</fullName>
    </submittedName>
</protein>
<name>A0A167AI52_9GAMM</name>
<evidence type="ECO:0000313" key="1">
    <source>
        <dbReference type="EMBL" id="KZN45412.1"/>
    </source>
</evidence>
<organism evidence="1 2">
    <name type="scientific">Pseudoalteromonas luteoviolacea H33</name>
    <dbReference type="NCBI Taxonomy" id="1365251"/>
    <lineage>
        <taxon>Bacteria</taxon>
        <taxon>Pseudomonadati</taxon>
        <taxon>Pseudomonadota</taxon>
        <taxon>Gammaproteobacteria</taxon>
        <taxon>Alteromonadales</taxon>
        <taxon>Pseudoalteromonadaceae</taxon>
        <taxon>Pseudoalteromonas</taxon>
    </lineage>
</organism>
<dbReference type="EMBL" id="AUXZ01000130">
    <property type="protein sequence ID" value="KZN45412.1"/>
    <property type="molecule type" value="Genomic_DNA"/>
</dbReference>
<reference evidence="1 2" key="1">
    <citation type="submission" date="2013-07" db="EMBL/GenBank/DDBJ databases">
        <title>Comparative Genomic and Metabolomic Analysis of Twelve Strains of Pseudoalteromonas luteoviolacea.</title>
        <authorList>
            <person name="Vynne N.G."/>
            <person name="Mansson M."/>
            <person name="Gram L."/>
        </authorList>
    </citation>
    <scope>NUCLEOTIDE SEQUENCE [LARGE SCALE GENOMIC DNA]</scope>
    <source>
        <strain evidence="1 2">H33</strain>
    </source>
</reference>
<proteinExistence type="predicted"/>
<accession>A0A167AI52</accession>
<dbReference type="RefSeq" id="WP_155732025.1">
    <property type="nucleotide sequence ID" value="NZ_AUXZ01000130.1"/>
</dbReference>
<gene>
    <name evidence="1" type="ORF">N476_05180</name>
</gene>